<keyword evidence="3" id="KW-0032">Aminotransferase</keyword>
<dbReference type="EC" id="2.6.1.-" evidence="3"/>
<organism evidence="5 6">
    <name type="scientific">Mycolicibacterium mucogenicum</name>
    <name type="common">Mycobacterium mucogenicum</name>
    <dbReference type="NCBI Taxonomy" id="56689"/>
    <lineage>
        <taxon>Bacteria</taxon>
        <taxon>Bacillati</taxon>
        <taxon>Actinomycetota</taxon>
        <taxon>Actinomycetes</taxon>
        <taxon>Mycobacteriales</taxon>
        <taxon>Mycobacteriaceae</taxon>
        <taxon>Mycolicibacterium</taxon>
    </lineage>
</organism>
<dbReference type="InterPro" id="IPR004839">
    <property type="entry name" value="Aminotransferase_I/II_large"/>
</dbReference>
<dbReference type="NCBIfam" id="NF005915">
    <property type="entry name" value="PRK07908.1"/>
    <property type="match status" value="1"/>
</dbReference>
<dbReference type="GO" id="GO:0008483">
    <property type="term" value="F:transaminase activity"/>
    <property type="evidence" value="ECO:0007669"/>
    <property type="project" value="UniProtKB-KW"/>
</dbReference>
<evidence type="ECO:0000256" key="3">
    <source>
        <dbReference type="RuleBase" id="RU000481"/>
    </source>
</evidence>
<feature type="domain" description="Aminotransferase class I/classII large" evidence="4">
    <location>
        <begin position="42"/>
        <end position="320"/>
    </location>
</feature>
<dbReference type="Pfam" id="PF00155">
    <property type="entry name" value="Aminotran_1_2"/>
    <property type="match status" value="1"/>
</dbReference>
<dbReference type="Proteomes" id="UP000294929">
    <property type="component" value="Unassembled WGS sequence"/>
</dbReference>
<dbReference type="Gene3D" id="3.40.640.10">
    <property type="entry name" value="Type I PLP-dependent aspartate aminotransferase-like (Major domain)"/>
    <property type="match status" value="1"/>
</dbReference>
<accession>A0A4R5WF48</accession>
<comment type="cofactor">
    <cofactor evidence="1 3">
        <name>pyridoxal 5'-phosphate</name>
        <dbReference type="ChEBI" id="CHEBI:597326"/>
    </cofactor>
</comment>
<dbReference type="AlphaFoldDB" id="A0A4R5WF48"/>
<dbReference type="PANTHER" id="PTHR42885">
    <property type="entry name" value="HISTIDINOL-PHOSPHATE AMINOTRANSFERASE-RELATED"/>
    <property type="match status" value="1"/>
</dbReference>
<keyword evidence="3" id="KW-0808">Transferase</keyword>
<gene>
    <name evidence="5" type="ORF">EUA03_14895</name>
</gene>
<evidence type="ECO:0000313" key="5">
    <source>
        <dbReference type="EMBL" id="TDK88691.1"/>
    </source>
</evidence>
<dbReference type="SUPFAM" id="SSF53383">
    <property type="entry name" value="PLP-dependent transferases"/>
    <property type="match status" value="1"/>
</dbReference>
<reference evidence="5 6" key="1">
    <citation type="submission" date="2019-01" db="EMBL/GenBank/DDBJ databases">
        <title>High-quality-draft genome sequences of five non-tuberculosis mycobacteriaceae isolated from a nosocomial environment.</title>
        <authorList>
            <person name="Tiago I."/>
            <person name="Alarico S."/>
            <person name="Pereira S.G."/>
            <person name="Coelho C."/>
            <person name="Maranha A."/>
            <person name="Empadinhas N."/>
        </authorList>
    </citation>
    <scope>NUCLEOTIDE SEQUENCE [LARGE SCALE GENOMIC DNA]</scope>
    <source>
        <strain evidence="5 6">24AIII</strain>
    </source>
</reference>
<dbReference type="PROSITE" id="PS00105">
    <property type="entry name" value="AA_TRANSFER_CLASS_1"/>
    <property type="match status" value="1"/>
</dbReference>
<keyword evidence="5" id="KW-0456">Lyase</keyword>
<proteinExistence type="inferred from homology"/>
<evidence type="ECO:0000256" key="2">
    <source>
        <dbReference type="ARBA" id="ARBA00022898"/>
    </source>
</evidence>
<dbReference type="PANTHER" id="PTHR42885:SF1">
    <property type="entry name" value="THREONINE-PHOSPHATE DECARBOXYLASE"/>
    <property type="match status" value="1"/>
</dbReference>
<dbReference type="Gene3D" id="3.90.1150.10">
    <property type="entry name" value="Aspartate Aminotransferase, domain 1"/>
    <property type="match status" value="1"/>
</dbReference>
<comment type="caution">
    <text evidence="5">The sequence shown here is derived from an EMBL/GenBank/DDBJ whole genome shotgun (WGS) entry which is preliminary data.</text>
</comment>
<evidence type="ECO:0000259" key="4">
    <source>
        <dbReference type="Pfam" id="PF00155"/>
    </source>
</evidence>
<comment type="similarity">
    <text evidence="3">Belongs to the class-I pyridoxal-phosphate-dependent aminotransferase family.</text>
</comment>
<dbReference type="InterPro" id="IPR004838">
    <property type="entry name" value="NHTrfase_class1_PyrdxlP-BS"/>
</dbReference>
<evidence type="ECO:0000313" key="6">
    <source>
        <dbReference type="Proteomes" id="UP000294929"/>
    </source>
</evidence>
<dbReference type="GO" id="GO:0030170">
    <property type="term" value="F:pyridoxal phosphate binding"/>
    <property type="evidence" value="ECO:0007669"/>
    <property type="project" value="InterPro"/>
</dbReference>
<dbReference type="RefSeq" id="WP_133427064.1">
    <property type="nucleotide sequence ID" value="NZ_SDLO01000010.1"/>
</dbReference>
<evidence type="ECO:0000256" key="1">
    <source>
        <dbReference type="ARBA" id="ARBA00001933"/>
    </source>
</evidence>
<sequence>MESGARYHGDQAVAPGMLDFAVNVRGAGPPQWLADRLAARLADLGSYPTATDATAARAAVAARHGRDLQEVALLAGGAEGFALLPQLRPRLAALIAPSFTEPQAVFDSAGVPVAHVVLEAPFRLSGAAVPADADLVVVGNPTNPTGVLHRRDEILGLRAPGRIVVVDEAFADAVPGEPESLAGRSLPDVVVLRSLTKTWSLAGLRVGYALGAPDVLARLTAQRPHWPLGTLQLEALTACSAPAAVAEAESGARRLAELRAEMAAGLTAAGFPVADGVAPFVLFSVPDAELARKHLAGKGIAVRRCDTFHGLPDGHLRAAVRPEWPVLVEALQEVLW</sequence>
<name>A0A4R5WF48_MYCMU</name>
<dbReference type="EMBL" id="SDLO01000010">
    <property type="protein sequence ID" value="TDK88691.1"/>
    <property type="molecule type" value="Genomic_DNA"/>
</dbReference>
<dbReference type="GO" id="GO:0016829">
    <property type="term" value="F:lyase activity"/>
    <property type="evidence" value="ECO:0007669"/>
    <property type="project" value="UniProtKB-KW"/>
</dbReference>
<keyword evidence="2" id="KW-0663">Pyridoxal phosphate</keyword>
<dbReference type="InterPro" id="IPR015422">
    <property type="entry name" value="PyrdxlP-dep_Trfase_small"/>
</dbReference>
<dbReference type="InterPro" id="IPR015421">
    <property type="entry name" value="PyrdxlP-dep_Trfase_major"/>
</dbReference>
<dbReference type="InterPro" id="IPR015424">
    <property type="entry name" value="PyrdxlP-dep_Trfase"/>
</dbReference>
<dbReference type="CDD" id="cd00609">
    <property type="entry name" value="AAT_like"/>
    <property type="match status" value="1"/>
</dbReference>
<protein>
    <recommendedName>
        <fullName evidence="3">Aminotransferase</fullName>
        <ecNumber evidence="3">2.6.1.-</ecNumber>
    </recommendedName>
</protein>